<accession>A0A6J5T181</accession>
<sequence length="214" mass="24373">MSTKLKIETYESEDACPLYFMQQGEESKAYLYLDIRDGKLYVDSEAAFVNSYTPDEQNGYLLSFTIPNNLTVAGINSLLGSTTVQSYLQTVVDNSVEFYNGSNYARKLNEEGQNEYEDLERYLELTIANGRYDSLTVYSAYDFFEHQKYAELVKEGESHAAAGTRLQLAALKDKVYISDIETEIMLNRMKDELLEEAEANKFMSRFAADTQDDG</sequence>
<protein>
    <submittedName>
        <fullName evidence="1">Uncharacterized protein</fullName>
    </submittedName>
</protein>
<reference evidence="1" key="1">
    <citation type="submission" date="2020-05" db="EMBL/GenBank/DDBJ databases">
        <authorList>
            <person name="Chiriac C."/>
            <person name="Salcher M."/>
            <person name="Ghai R."/>
            <person name="Kavagutti S V."/>
        </authorList>
    </citation>
    <scope>NUCLEOTIDE SEQUENCE</scope>
</reference>
<name>A0A6J5T181_9CAUD</name>
<organism evidence="1">
    <name type="scientific">uncultured Caudovirales phage</name>
    <dbReference type="NCBI Taxonomy" id="2100421"/>
    <lineage>
        <taxon>Viruses</taxon>
        <taxon>Duplodnaviria</taxon>
        <taxon>Heunggongvirae</taxon>
        <taxon>Uroviricota</taxon>
        <taxon>Caudoviricetes</taxon>
        <taxon>Peduoviridae</taxon>
        <taxon>Maltschvirus</taxon>
        <taxon>Maltschvirus maltsch</taxon>
    </lineage>
</organism>
<evidence type="ECO:0000313" key="1">
    <source>
        <dbReference type="EMBL" id="CAB4220437.1"/>
    </source>
</evidence>
<dbReference type="EMBL" id="LR797490">
    <property type="protein sequence ID" value="CAB4220437.1"/>
    <property type="molecule type" value="Genomic_DNA"/>
</dbReference>
<gene>
    <name evidence="1" type="ORF">UFOVP1625_29</name>
</gene>
<proteinExistence type="predicted"/>